<comment type="catalytic activity">
    <reaction evidence="4">
        <text>S-methyl-5'-thioadenosine + phosphate = 5-(methylsulfanyl)-alpha-D-ribose 1-phosphate + adenine</text>
        <dbReference type="Rhea" id="RHEA:11852"/>
        <dbReference type="ChEBI" id="CHEBI:16708"/>
        <dbReference type="ChEBI" id="CHEBI:17509"/>
        <dbReference type="ChEBI" id="CHEBI:43474"/>
        <dbReference type="ChEBI" id="CHEBI:58533"/>
        <dbReference type="EC" id="2.4.2.28"/>
    </reaction>
</comment>
<comment type="function">
    <text evidence="4">Catalyzes the reversible phosphorylation of S-methyl-5'-thioadenosine (MTA) to adenine and 5-methylthioribose-1-phosphate. Involved in the breakdown of MTA, a major by-product of polyamine biosynthesis. Responsible for the first step in the methionine salvage pathway after MTA has been generated from S-adenosylmethionine. Has broad substrate specificity with 6-aminopurine nucleosides as preferred substrates.</text>
</comment>
<keyword evidence="1 4" id="KW-0328">Glycosyltransferase</keyword>
<keyword evidence="7" id="KW-1185">Reference proteome</keyword>
<keyword evidence="3 4" id="KW-0660">Purine salvage</keyword>
<feature type="binding site" evidence="4">
    <location>
        <begin position="213"/>
        <end position="215"/>
    </location>
    <ligand>
        <name>substrate</name>
    </ligand>
</feature>
<dbReference type="FunFam" id="3.40.50.1580:FF:000012">
    <property type="entry name" value="Probable 6-oxopurine nucleoside phosphorylase"/>
    <property type="match status" value="1"/>
</dbReference>
<dbReference type="HAMAP" id="MF_01963">
    <property type="entry name" value="MTAP"/>
    <property type="match status" value="1"/>
</dbReference>
<evidence type="ECO:0000256" key="4">
    <source>
        <dbReference type="HAMAP-Rule" id="MF_03155"/>
    </source>
</evidence>
<evidence type="ECO:0000256" key="3">
    <source>
        <dbReference type="ARBA" id="ARBA00022726"/>
    </source>
</evidence>
<dbReference type="GO" id="GO:0006166">
    <property type="term" value="P:purine ribonucleoside salvage"/>
    <property type="evidence" value="ECO:0007669"/>
    <property type="project" value="UniProtKB-KW"/>
</dbReference>
<keyword evidence="2 4" id="KW-0808">Transferase</keyword>
<dbReference type="GeneID" id="6756275"/>
<evidence type="ECO:0000259" key="5">
    <source>
        <dbReference type="Pfam" id="PF01048"/>
    </source>
</evidence>
<dbReference type="PANTHER" id="PTHR42679">
    <property type="entry name" value="S-METHYL-5'-THIOADENOSINE PHOSPHORYLASE"/>
    <property type="match status" value="1"/>
</dbReference>
<proteinExistence type="inferred from homology"/>
<dbReference type="OrthoDB" id="431409at2759"/>
<protein>
    <recommendedName>
        <fullName evidence="4">S-methyl-5'-thioadenosine phosphorylase</fullName>
        <ecNumber evidence="4">2.4.2.28</ecNumber>
    </recommendedName>
    <alternativeName>
        <fullName evidence="4">5'-methylthioadenosine phosphorylase</fullName>
        <shortName evidence="4">MTA phosphorylase</shortName>
        <shortName evidence="4">MTAP</shortName>
        <shortName evidence="4">MTAPase</shortName>
    </alternativeName>
</protein>
<feature type="binding site" evidence="4">
    <location>
        <begin position="53"/>
        <end position="54"/>
    </location>
    <ligand>
        <name>phosphate</name>
        <dbReference type="ChEBI" id="CHEBI:43474"/>
    </ligand>
</feature>
<accession>B3S3S2</accession>
<comment type="subunit">
    <text evidence="4">Homotrimer.</text>
</comment>
<dbReference type="OMA" id="ADPFCPE"/>
<evidence type="ECO:0000256" key="1">
    <source>
        <dbReference type="ARBA" id="ARBA00022676"/>
    </source>
</evidence>
<dbReference type="GO" id="GO:0019509">
    <property type="term" value="P:L-methionine salvage from methylthioadenosine"/>
    <property type="evidence" value="ECO:0000318"/>
    <property type="project" value="GO_Central"/>
</dbReference>
<feature type="site" description="Important for substrate specificity" evidence="4">
    <location>
        <position position="226"/>
    </location>
</feature>
<sequence>MSVKIGIIGGTGLDNPNILDERVEKEYDTPYGKPSDQLISGKIKGVPCVLLARHGRKHSIMPTNVNFRANIDALKQAGCTHVIVTTACGSLQQHVEPGDIVILDQFLDRTTKRTSTFYDGHQNSPAGVCHIPMSEPFCAKLRETISNSASSLNLKHHRSGTVVTIEGPRFSSRAESRLFKSWGATVVNMTTVPEVCLANEAGLLYASIALPTDYDAWLETEQAVTVELALAAFKQNINKVIDLLLDVVPRIAAMDWTEEINEAKTKASTSVMLSH</sequence>
<keyword evidence="4" id="KW-0539">Nucleus</keyword>
<dbReference type="GO" id="GO:0005829">
    <property type="term" value="C:cytosol"/>
    <property type="evidence" value="ECO:0000318"/>
    <property type="project" value="GO_Central"/>
</dbReference>
<feature type="binding site" evidence="4">
    <location>
        <position position="11"/>
    </location>
    <ligand>
        <name>phosphate</name>
        <dbReference type="ChEBI" id="CHEBI:43474"/>
    </ligand>
</feature>
<comment type="similarity">
    <text evidence="4">Belongs to the PNP/MTAP phosphorylase family. MTAP subfamily.</text>
</comment>
<dbReference type="InParanoid" id="B3S3S2"/>
<dbReference type="PROSITE" id="PS01240">
    <property type="entry name" value="PNP_MTAP_2"/>
    <property type="match status" value="1"/>
</dbReference>
<feature type="binding site" evidence="4">
    <location>
        <begin position="86"/>
        <end position="87"/>
    </location>
    <ligand>
        <name>phosphate</name>
        <dbReference type="ChEBI" id="CHEBI:43474"/>
    </ligand>
</feature>
<dbReference type="GO" id="GO:0017061">
    <property type="term" value="F:S-methyl-5-thioadenosine phosphorylase activity"/>
    <property type="evidence" value="ECO:0000318"/>
    <property type="project" value="GO_Central"/>
</dbReference>
<reference evidence="6 7" key="1">
    <citation type="journal article" date="2008" name="Nature">
        <title>The Trichoplax genome and the nature of placozoans.</title>
        <authorList>
            <person name="Srivastava M."/>
            <person name="Begovic E."/>
            <person name="Chapman J."/>
            <person name="Putnam N.H."/>
            <person name="Hellsten U."/>
            <person name="Kawashima T."/>
            <person name="Kuo A."/>
            <person name="Mitros T."/>
            <person name="Salamov A."/>
            <person name="Carpenter M.L."/>
            <person name="Signorovitch A.Y."/>
            <person name="Moreno M.A."/>
            <person name="Kamm K."/>
            <person name="Grimwood J."/>
            <person name="Schmutz J."/>
            <person name="Shapiro H."/>
            <person name="Grigoriev I.V."/>
            <person name="Buss L.W."/>
            <person name="Schierwater B."/>
            <person name="Dellaporta S.L."/>
            <person name="Rokhsar D.S."/>
        </authorList>
    </citation>
    <scope>NUCLEOTIDE SEQUENCE [LARGE SCALE GENOMIC DNA]</scope>
    <source>
        <strain evidence="6 7">Grell-BS-1999</strain>
    </source>
</reference>
<dbReference type="Proteomes" id="UP000009022">
    <property type="component" value="Unassembled WGS sequence"/>
</dbReference>
<dbReference type="GO" id="GO:0005634">
    <property type="term" value="C:nucleus"/>
    <property type="evidence" value="ECO:0007669"/>
    <property type="project" value="UniProtKB-SubCell"/>
</dbReference>
<dbReference type="InterPro" id="IPR000845">
    <property type="entry name" value="Nucleoside_phosphorylase_d"/>
</dbReference>
<organism evidence="6 7">
    <name type="scientific">Trichoplax adhaerens</name>
    <name type="common">Trichoplax reptans</name>
    <dbReference type="NCBI Taxonomy" id="10228"/>
    <lineage>
        <taxon>Eukaryota</taxon>
        <taxon>Metazoa</taxon>
        <taxon>Placozoa</taxon>
        <taxon>Uniplacotomia</taxon>
        <taxon>Trichoplacea</taxon>
        <taxon>Trichoplacidae</taxon>
        <taxon>Trichoplax</taxon>
    </lineage>
</organism>
<evidence type="ECO:0000313" key="7">
    <source>
        <dbReference type="Proteomes" id="UP000009022"/>
    </source>
</evidence>
<dbReference type="CTD" id="6756275"/>
<dbReference type="KEGG" id="tad:TRIADDRAFT_58826"/>
<comment type="pathway">
    <text evidence="4">Amino-acid biosynthesis; L-methionine biosynthesis via salvage pathway; S-methyl-5-thio-alpha-D-ribose 1-phosphate from S-methyl-5'-thioadenosine (phosphorylase route): step 1/1.</text>
</comment>
<dbReference type="EMBL" id="DS985249">
    <property type="protein sequence ID" value="EDV22519.1"/>
    <property type="molecule type" value="Genomic_DNA"/>
</dbReference>
<dbReference type="SUPFAM" id="SSF53167">
    <property type="entry name" value="Purine and uridine phosphorylases"/>
    <property type="match status" value="1"/>
</dbReference>
<keyword evidence="4" id="KW-0963">Cytoplasm</keyword>
<name>B3S3S2_TRIAD</name>
<dbReference type="Pfam" id="PF01048">
    <property type="entry name" value="PNP_UDP_1"/>
    <property type="match status" value="1"/>
</dbReference>
<feature type="domain" description="Nucleoside phosphorylase" evidence="5">
    <location>
        <begin position="4"/>
        <end position="246"/>
    </location>
</feature>
<feature type="binding site" evidence="4">
    <location>
        <position position="190"/>
    </location>
    <ligand>
        <name>phosphate</name>
        <dbReference type="ChEBI" id="CHEBI:43474"/>
    </ligand>
</feature>
<feature type="site" description="Important for substrate specificity" evidence="4">
    <location>
        <position position="171"/>
    </location>
</feature>
<dbReference type="CDD" id="cd09010">
    <property type="entry name" value="MTAP_SsMTAPII_like_MTIP"/>
    <property type="match status" value="1"/>
</dbReference>
<comment type="subcellular location">
    <subcellularLocation>
        <location evidence="4">Cytoplasm</location>
    </subcellularLocation>
    <subcellularLocation>
        <location evidence="4">Nucleus</location>
    </subcellularLocation>
</comment>
<dbReference type="InterPro" id="IPR035994">
    <property type="entry name" value="Nucleoside_phosphorylase_sf"/>
</dbReference>
<dbReference type="eggNOG" id="KOG3985">
    <property type="taxonomic scope" value="Eukaryota"/>
</dbReference>
<gene>
    <name evidence="6" type="ORF">TRIADDRAFT_58826</name>
</gene>
<dbReference type="InterPro" id="IPR018099">
    <property type="entry name" value="Purine_phosphorylase-2_CS"/>
</dbReference>
<evidence type="ECO:0000256" key="2">
    <source>
        <dbReference type="ARBA" id="ARBA00022679"/>
    </source>
</evidence>
<dbReference type="STRING" id="10228.B3S3S2"/>
<dbReference type="UniPathway" id="UPA00904">
    <property type="reaction ID" value="UER00873"/>
</dbReference>
<dbReference type="PANTHER" id="PTHR42679:SF2">
    <property type="entry name" value="S-METHYL-5'-THIOADENOSINE PHOSPHORYLASE"/>
    <property type="match status" value="1"/>
</dbReference>
<dbReference type="Gene3D" id="3.40.50.1580">
    <property type="entry name" value="Nucleoside phosphorylase domain"/>
    <property type="match status" value="1"/>
</dbReference>
<dbReference type="RefSeq" id="XP_002115063.1">
    <property type="nucleotide sequence ID" value="XM_002115027.1"/>
</dbReference>
<dbReference type="AlphaFoldDB" id="B3S3S2"/>
<dbReference type="HOGENOM" id="CLU_054456_0_0_1"/>
<dbReference type="PhylomeDB" id="B3S3S2"/>
<feature type="binding site" evidence="4">
    <location>
        <position position="189"/>
    </location>
    <ligand>
        <name>substrate</name>
    </ligand>
</feature>
<dbReference type="EC" id="2.4.2.28" evidence="4"/>
<dbReference type="InterPro" id="IPR010044">
    <property type="entry name" value="MTAP"/>
</dbReference>
<evidence type="ECO:0000313" key="6">
    <source>
        <dbReference type="EMBL" id="EDV22519.1"/>
    </source>
</evidence>
<dbReference type="NCBIfam" id="TIGR01694">
    <property type="entry name" value="MTAP"/>
    <property type="match status" value="1"/>
</dbReference>